<dbReference type="AlphaFoldDB" id="A0ABD0V887"/>
<evidence type="ECO:0000256" key="1">
    <source>
        <dbReference type="SAM" id="MobiDB-lite"/>
    </source>
</evidence>
<gene>
    <name evidence="2" type="ORF">M5K25_008261</name>
</gene>
<proteinExistence type="predicted"/>
<dbReference type="Proteomes" id="UP001552299">
    <property type="component" value="Unassembled WGS sequence"/>
</dbReference>
<protein>
    <submittedName>
        <fullName evidence="2">Uncharacterized protein</fullName>
    </submittedName>
</protein>
<name>A0ABD0V887_DENTH</name>
<sequence length="155" mass="17200">MAILFGELAENLDGVPPQLHMKLLASSFHANHDGADVINMIELKELVMVSNICKIVDVVKDKLGYIEGSVSHNQIGNNGQQWSHIDTISSFRNNTRSQNMLDNPSILVKSVYTRRVKKDVEWYSAITGASEKGVGTLPSSRKVRKDDSSRVYQGV</sequence>
<keyword evidence="3" id="KW-1185">Reference proteome</keyword>
<evidence type="ECO:0000313" key="2">
    <source>
        <dbReference type="EMBL" id="KAL0921209.1"/>
    </source>
</evidence>
<organism evidence="2 3">
    <name type="scientific">Dendrobium thyrsiflorum</name>
    <name type="common">Pinecone-like raceme dendrobium</name>
    <name type="synonym">Orchid</name>
    <dbReference type="NCBI Taxonomy" id="117978"/>
    <lineage>
        <taxon>Eukaryota</taxon>
        <taxon>Viridiplantae</taxon>
        <taxon>Streptophyta</taxon>
        <taxon>Embryophyta</taxon>
        <taxon>Tracheophyta</taxon>
        <taxon>Spermatophyta</taxon>
        <taxon>Magnoliopsida</taxon>
        <taxon>Liliopsida</taxon>
        <taxon>Asparagales</taxon>
        <taxon>Orchidaceae</taxon>
        <taxon>Epidendroideae</taxon>
        <taxon>Malaxideae</taxon>
        <taxon>Dendrobiinae</taxon>
        <taxon>Dendrobium</taxon>
    </lineage>
</organism>
<evidence type="ECO:0000313" key="3">
    <source>
        <dbReference type="Proteomes" id="UP001552299"/>
    </source>
</evidence>
<accession>A0ABD0V887</accession>
<dbReference type="EMBL" id="JANQDX010000007">
    <property type="protein sequence ID" value="KAL0921209.1"/>
    <property type="molecule type" value="Genomic_DNA"/>
</dbReference>
<feature type="region of interest" description="Disordered" evidence="1">
    <location>
        <begin position="133"/>
        <end position="155"/>
    </location>
</feature>
<comment type="caution">
    <text evidence="2">The sequence shown here is derived from an EMBL/GenBank/DDBJ whole genome shotgun (WGS) entry which is preliminary data.</text>
</comment>
<reference evidence="2 3" key="1">
    <citation type="journal article" date="2024" name="Plant Biotechnol. J.">
        <title>Dendrobium thyrsiflorum genome and its molecular insights into genes involved in important horticultural traits.</title>
        <authorList>
            <person name="Chen B."/>
            <person name="Wang J.Y."/>
            <person name="Zheng P.J."/>
            <person name="Li K.L."/>
            <person name="Liang Y.M."/>
            <person name="Chen X.F."/>
            <person name="Zhang C."/>
            <person name="Zhao X."/>
            <person name="He X."/>
            <person name="Zhang G.Q."/>
            <person name="Liu Z.J."/>
            <person name="Xu Q."/>
        </authorList>
    </citation>
    <scope>NUCLEOTIDE SEQUENCE [LARGE SCALE GENOMIC DNA]</scope>
    <source>
        <strain evidence="2">GZMU011</strain>
    </source>
</reference>